<dbReference type="GO" id="GO:0046872">
    <property type="term" value="F:metal ion binding"/>
    <property type="evidence" value="ECO:0007669"/>
    <property type="project" value="UniProtKB-KW"/>
</dbReference>
<dbReference type="EC" id="1.11.1.6" evidence="2"/>
<evidence type="ECO:0000256" key="7">
    <source>
        <dbReference type="ARBA" id="ARBA00023004"/>
    </source>
</evidence>
<keyword evidence="3 11" id="KW-0575">Peroxidase</keyword>
<evidence type="ECO:0000256" key="1">
    <source>
        <dbReference type="ARBA" id="ARBA00001971"/>
    </source>
</evidence>
<evidence type="ECO:0000313" key="11">
    <source>
        <dbReference type="EMBL" id="SUX43776.1"/>
    </source>
</evidence>
<keyword evidence="5" id="KW-0479">Metal-binding</keyword>
<dbReference type="Proteomes" id="UP000185725">
    <property type="component" value="Unassembled WGS sequence"/>
</dbReference>
<name>A0A381FB15_9FLAO</name>
<comment type="cofactor">
    <cofactor evidence="1">
        <name>heme</name>
        <dbReference type="ChEBI" id="CHEBI:30413"/>
    </cofactor>
</comment>
<evidence type="ECO:0000256" key="4">
    <source>
        <dbReference type="ARBA" id="ARBA00022617"/>
    </source>
</evidence>
<keyword evidence="8" id="KW-0376">Hydrogen peroxide</keyword>
<evidence type="ECO:0000256" key="6">
    <source>
        <dbReference type="ARBA" id="ARBA00023002"/>
    </source>
</evidence>
<dbReference type="InterPro" id="IPR024712">
    <property type="entry name" value="Catalase_clade2"/>
</dbReference>
<protein>
    <recommendedName>
        <fullName evidence="2">catalase</fullName>
        <ecNumber evidence="2">1.11.1.6</ecNumber>
    </recommendedName>
</protein>
<dbReference type="PANTHER" id="PTHR42821">
    <property type="entry name" value="CATALASE"/>
    <property type="match status" value="1"/>
</dbReference>
<evidence type="ECO:0000259" key="9">
    <source>
        <dbReference type="Pfam" id="PF00199"/>
    </source>
</evidence>
<dbReference type="PANTHER" id="PTHR42821:SF1">
    <property type="entry name" value="CATALASE-B"/>
    <property type="match status" value="1"/>
</dbReference>
<dbReference type="EMBL" id="UFVS01000001">
    <property type="protein sequence ID" value="SUX43776.1"/>
    <property type="molecule type" value="Genomic_DNA"/>
</dbReference>
<dbReference type="GO" id="GO:0006979">
    <property type="term" value="P:response to oxidative stress"/>
    <property type="evidence" value="ECO:0007669"/>
    <property type="project" value="InterPro"/>
</dbReference>
<dbReference type="AlphaFoldDB" id="A0A381FB15"/>
<evidence type="ECO:0000256" key="2">
    <source>
        <dbReference type="ARBA" id="ARBA00012314"/>
    </source>
</evidence>
<organism evidence="11 13">
    <name type="scientific">Chryseobacterium indoltheticum</name>
    <dbReference type="NCBI Taxonomy" id="254"/>
    <lineage>
        <taxon>Bacteria</taxon>
        <taxon>Pseudomonadati</taxon>
        <taxon>Bacteroidota</taxon>
        <taxon>Flavobacteriia</taxon>
        <taxon>Flavobacteriales</taxon>
        <taxon>Weeksellaceae</taxon>
        <taxon>Chryseobacterium group</taxon>
        <taxon>Chryseobacterium</taxon>
    </lineage>
</organism>
<keyword evidence="7" id="KW-0408">Iron</keyword>
<evidence type="ECO:0000256" key="3">
    <source>
        <dbReference type="ARBA" id="ARBA00022559"/>
    </source>
</evidence>
<reference evidence="10 12" key="1">
    <citation type="submission" date="2017-01" db="EMBL/GenBank/DDBJ databases">
        <authorList>
            <person name="Varghese N."/>
            <person name="Submissions S."/>
        </authorList>
    </citation>
    <scope>NUCLEOTIDE SEQUENCE [LARGE SCALE GENOMIC DNA]</scope>
    <source>
        <strain evidence="10 12">ATCC 27950</strain>
    </source>
</reference>
<dbReference type="SUPFAM" id="SSF56634">
    <property type="entry name" value="Heme-dependent catalase-like"/>
    <property type="match status" value="1"/>
</dbReference>
<proteinExistence type="predicted"/>
<evidence type="ECO:0000313" key="13">
    <source>
        <dbReference type="Proteomes" id="UP000255231"/>
    </source>
</evidence>
<dbReference type="Pfam" id="PF00199">
    <property type="entry name" value="Catalase"/>
    <property type="match status" value="1"/>
</dbReference>
<evidence type="ECO:0000256" key="8">
    <source>
        <dbReference type="ARBA" id="ARBA00023324"/>
    </source>
</evidence>
<feature type="domain" description="Catalase core" evidence="9">
    <location>
        <begin position="7"/>
        <end position="54"/>
    </location>
</feature>
<keyword evidence="4" id="KW-0349">Heme</keyword>
<dbReference type="GO" id="GO:0042744">
    <property type="term" value="P:hydrogen peroxide catabolic process"/>
    <property type="evidence" value="ECO:0007669"/>
    <property type="project" value="UniProtKB-KW"/>
</dbReference>
<keyword evidence="6 11" id="KW-0560">Oxidoreductase</keyword>
<dbReference type="GO" id="GO:0005829">
    <property type="term" value="C:cytosol"/>
    <property type="evidence" value="ECO:0007669"/>
    <property type="project" value="TreeGrafter"/>
</dbReference>
<gene>
    <name evidence="11" type="primary">katE_1</name>
    <name evidence="11" type="ORF">NCTC13560_02205</name>
    <name evidence="10" type="ORF">SAMN05421682_11025</name>
</gene>
<dbReference type="EMBL" id="FTMF01000010">
    <property type="protein sequence ID" value="SIQ91836.1"/>
    <property type="molecule type" value="Genomic_DNA"/>
</dbReference>
<dbReference type="InterPro" id="IPR020835">
    <property type="entry name" value="Catalase_sf"/>
</dbReference>
<reference evidence="11 13" key="2">
    <citation type="submission" date="2018-06" db="EMBL/GenBank/DDBJ databases">
        <authorList>
            <consortium name="Pathogen Informatics"/>
            <person name="Doyle S."/>
        </authorList>
    </citation>
    <scope>NUCLEOTIDE SEQUENCE [LARGE SCALE GENOMIC DNA]</scope>
    <source>
        <strain evidence="11 13">NCTC13560</strain>
    </source>
</reference>
<evidence type="ECO:0000256" key="5">
    <source>
        <dbReference type="ARBA" id="ARBA00022723"/>
    </source>
</evidence>
<evidence type="ECO:0000313" key="10">
    <source>
        <dbReference type="EMBL" id="SIQ91836.1"/>
    </source>
</evidence>
<dbReference type="Gene3D" id="2.40.180.10">
    <property type="entry name" value="Catalase core domain"/>
    <property type="match status" value="1"/>
</dbReference>
<dbReference type="InterPro" id="IPR011614">
    <property type="entry name" value="Catalase_core"/>
</dbReference>
<evidence type="ECO:0000313" key="12">
    <source>
        <dbReference type="Proteomes" id="UP000185725"/>
    </source>
</evidence>
<dbReference type="Proteomes" id="UP000255231">
    <property type="component" value="Unassembled WGS sequence"/>
</dbReference>
<dbReference type="GO" id="GO:0020037">
    <property type="term" value="F:heme binding"/>
    <property type="evidence" value="ECO:0007669"/>
    <property type="project" value="InterPro"/>
</dbReference>
<dbReference type="GO" id="GO:0004096">
    <property type="term" value="F:catalase activity"/>
    <property type="evidence" value="ECO:0007669"/>
    <property type="project" value="UniProtKB-EC"/>
</dbReference>
<accession>A0A381FB15</accession>
<sequence length="57" mass="6603">MLHLKKFGGDPGFRKRDLWETIENSDFLESELGVQIGSEENEHDFDFDLLDSTKNDS</sequence>
<keyword evidence="12" id="KW-1185">Reference proteome</keyword>